<sequence length="338" mass="36244">MASNTTQVADLPIIPEIFSREMILRTLATNAFVRSGVAVEDPQLNAFLNSDQGGKTFSPRFLGPLKDDDPNISTDDPAVLAVPKKISGFTNKAVRHSLNQVWSVMDLAVDLNGTDPINAIEMQLSAYWDTVLTRRVLASLYGVSASDQASSGPKDMVVDISGETGAAALFNADAYITARGTMGDRSSVLGNIAVHSTVYQTMQRQNMIDTIPNSQTDIGFGTYMGAGIIVDDAMTVIPATSGEPATPVKYYSYLFGRGAIALGTGSPKVPFEVDRNMLSGNGGGEELIASRVEWIIHPQGFSYDGDSTPTVAELQTASKWNRAFERKRIPLAVLITQG</sequence>
<dbReference type="EMBL" id="BK016018">
    <property type="protein sequence ID" value="DAF89896.1"/>
    <property type="molecule type" value="Genomic_DNA"/>
</dbReference>
<reference evidence="1" key="1">
    <citation type="journal article" date="2021" name="Proc. Natl. Acad. Sci. U.S.A.">
        <title>A Catalog of Tens of Thousands of Viruses from Human Metagenomes Reveals Hidden Associations with Chronic Diseases.</title>
        <authorList>
            <person name="Tisza M.J."/>
            <person name="Buck C.B."/>
        </authorList>
    </citation>
    <scope>NUCLEOTIDE SEQUENCE</scope>
    <source>
        <strain evidence="1">CtwHj1</strain>
    </source>
</reference>
<name>A0A8S5U5Z3_9CAUD</name>
<proteinExistence type="predicted"/>
<evidence type="ECO:0000313" key="1">
    <source>
        <dbReference type="EMBL" id="DAF89896.1"/>
    </source>
</evidence>
<organism evidence="1">
    <name type="scientific">Siphoviridae sp. ctwHj1</name>
    <dbReference type="NCBI Taxonomy" id="2825727"/>
    <lineage>
        <taxon>Viruses</taxon>
        <taxon>Duplodnaviria</taxon>
        <taxon>Heunggongvirae</taxon>
        <taxon>Uroviricota</taxon>
        <taxon>Caudoviricetes</taxon>
    </lineage>
</organism>
<dbReference type="InterPro" id="IPR045404">
    <property type="entry name" value="Gp13-like"/>
</dbReference>
<protein>
    <submittedName>
        <fullName evidence="1">Major capsid protein</fullName>
    </submittedName>
</protein>
<accession>A0A8S5U5Z3</accession>
<dbReference type="Pfam" id="PF20036">
    <property type="entry name" value="Gp13-like"/>
    <property type="match status" value="1"/>
</dbReference>